<dbReference type="InterPro" id="IPR029068">
    <property type="entry name" value="Glyas_Bleomycin-R_OHBP_Dase"/>
</dbReference>
<dbReference type="InterPro" id="IPR004360">
    <property type="entry name" value="Glyas_Fos-R_dOase_dom"/>
</dbReference>
<organism evidence="2 3">
    <name type="scientific">Streptomyces luteolus</name>
    <dbReference type="NCBI Taxonomy" id="3043615"/>
    <lineage>
        <taxon>Bacteria</taxon>
        <taxon>Bacillati</taxon>
        <taxon>Actinomycetota</taxon>
        <taxon>Actinomycetes</taxon>
        <taxon>Kitasatosporales</taxon>
        <taxon>Streptomycetaceae</taxon>
        <taxon>Streptomyces</taxon>
    </lineage>
</organism>
<dbReference type="PANTHER" id="PTHR36503:SF1">
    <property type="entry name" value="BLR2520 PROTEIN"/>
    <property type="match status" value="1"/>
</dbReference>
<dbReference type="Proteomes" id="UP001237105">
    <property type="component" value="Unassembled WGS sequence"/>
</dbReference>
<evidence type="ECO:0000259" key="1">
    <source>
        <dbReference type="PROSITE" id="PS51819"/>
    </source>
</evidence>
<accession>A0ABT6T0W6</accession>
<dbReference type="EMBL" id="JASCIS010000025">
    <property type="protein sequence ID" value="MDI3421488.1"/>
    <property type="molecule type" value="Genomic_DNA"/>
</dbReference>
<protein>
    <submittedName>
        <fullName evidence="2">VOC family protein</fullName>
    </submittedName>
</protein>
<proteinExistence type="predicted"/>
<evidence type="ECO:0000313" key="2">
    <source>
        <dbReference type="EMBL" id="MDI3421488.1"/>
    </source>
</evidence>
<sequence length="149" mass="15881">MEQRISLITLGVRDLARSRAFYEALGWRGQEVQETVFFQAGGQGLVLWGREKLAADCGVEPAEAPDGPGFGGIALAHNVRSAAEVDDLLDTARRAGARVTKPGTLSELGFYTGVFLDPDGHAWEVAHNPGFPLSADGSLTLPDMTPDTD</sequence>
<dbReference type="SUPFAM" id="SSF54593">
    <property type="entry name" value="Glyoxalase/Bleomycin resistance protein/Dihydroxybiphenyl dioxygenase"/>
    <property type="match status" value="1"/>
</dbReference>
<name>A0ABT6T0W6_9ACTN</name>
<dbReference type="Pfam" id="PF00903">
    <property type="entry name" value="Glyoxalase"/>
    <property type="match status" value="1"/>
</dbReference>
<gene>
    <name evidence="2" type="ORF">QIT00_23530</name>
</gene>
<dbReference type="InterPro" id="IPR037523">
    <property type="entry name" value="VOC_core"/>
</dbReference>
<reference evidence="2 3" key="1">
    <citation type="submission" date="2023-05" db="EMBL/GenBank/DDBJ databases">
        <title>Draft genome sequence of Streptomyces sp. B-S-A12 isolated from a cave soil in Thailand.</title>
        <authorList>
            <person name="Chamroensaksri N."/>
            <person name="Muangham S."/>
        </authorList>
    </citation>
    <scope>NUCLEOTIDE SEQUENCE [LARGE SCALE GENOMIC DNA]</scope>
    <source>
        <strain evidence="2 3">B-S-A12</strain>
    </source>
</reference>
<dbReference type="PROSITE" id="PS51819">
    <property type="entry name" value="VOC"/>
    <property type="match status" value="1"/>
</dbReference>
<dbReference type="RefSeq" id="WP_282537355.1">
    <property type="nucleotide sequence ID" value="NZ_JASCIS010000025.1"/>
</dbReference>
<comment type="caution">
    <text evidence="2">The sequence shown here is derived from an EMBL/GenBank/DDBJ whole genome shotgun (WGS) entry which is preliminary data.</text>
</comment>
<keyword evidence="3" id="KW-1185">Reference proteome</keyword>
<dbReference type="Gene3D" id="3.10.180.10">
    <property type="entry name" value="2,3-Dihydroxybiphenyl 1,2-Dioxygenase, domain 1"/>
    <property type="match status" value="1"/>
</dbReference>
<feature type="domain" description="VOC" evidence="1">
    <location>
        <begin position="4"/>
        <end position="128"/>
    </location>
</feature>
<evidence type="ECO:0000313" key="3">
    <source>
        <dbReference type="Proteomes" id="UP001237105"/>
    </source>
</evidence>
<dbReference type="PANTHER" id="PTHR36503">
    <property type="entry name" value="BLR2520 PROTEIN"/>
    <property type="match status" value="1"/>
</dbReference>